<evidence type="ECO:0000313" key="2">
    <source>
        <dbReference type="EMBL" id="ANU64761.1"/>
    </source>
</evidence>
<evidence type="ECO:0000259" key="1">
    <source>
        <dbReference type="Pfam" id="PF01966"/>
    </source>
</evidence>
<accession>A0A1Z2XL53</accession>
<dbReference type="InterPro" id="IPR006674">
    <property type="entry name" value="HD_domain"/>
</dbReference>
<dbReference type="Pfam" id="PF01966">
    <property type="entry name" value="HD"/>
    <property type="match status" value="1"/>
</dbReference>
<organism evidence="2 3">
    <name type="scientific">Muribaculum intestinale</name>
    <dbReference type="NCBI Taxonomy" id="1796646"/>
    <lineage>
        <taxon>Bacteria</taxon>
        <taxon>Pseudomonadati</taxon>
        <taxon>Bacteroidota</taxon>
        <taxon>Bacteroidia</taxon>
        <taxon>Bacteroidales</taxon>
        <taxon>Muribaculaceae</taxon>
        <taxon>Muribaculum</taxon>
    </lineage>
</organism>
<dbReference type="RefSeq" id="WP_068962031.1">
    <property type="nucleotide sequence ID" value="NZ_CP015402.2"/>
</dbReference>
<name>A0A1B1SD51_9BACT</name>
<dbReference type="KEGG" id="pary:A4V02_05555"/>
<protein>
    <submittedName>
        <fullName evidence="2">Phosphohydrolase</fullName>
    </submittedName>
</protein>
<dbReference type="GeneID" id="65536315"/>
<sequence>MKPVSQEVIDYVENEIIPRYAAFDKAHQESHVRMVIEQSIKLAEHTPAMNSDMVYIIAAFHDHGLINGRENHHKDSCTILEADEFVKSHFTRKQIVTMGRAVEDHRASNQKKPRNGYGMIVAEADRFIEADTIIRRTIQYGLANYPKLDKAGHYQRTIEHLNEKYGPKGYLKIWIPWSDNARNLKKLHVLLADKKKLEDIFNRIFDEEKE</sequence>
<dbReference type="AlphaFoldDB" id="A0A1B1SD51"/>
<evidence type="ECO:0000313" key="3">
    <source>
        <dbReference type="Proteomes" id="UP000186351"/>
    </source>
</evidence>
<dbReference type="EMBL" id="CP015402">
    <property type="protein sequence ID" value="ANU64761.1"/>
    <property type="molecule type" value="Genomic_DNA"/>
</dbReference>
<feature type="domain" description="HD" evidence="1">
    <location>
        <begin position="30"/>
        <end position="127"/>
    </location>
</feature>
<dbReference type="Gene3D" id="1.10.3210.10">
    <property type="entry name" value="Hypothetical protein af1432"/>
    <property type="match status" value="1"/>
</dbReference>
<proteinExistence type="predicted"/>
<dbReference type="OrthoDB" id="384706at2"/>
<dbReference type="STRING" id="1796646.A4V02_05555"/>
<accession>A0A1B1SD51</accession>
<dbReference type="GO" id="GO:0016787">
    <property type="term" value="F:hydrolase activity"/>
    <property type="evidence" value="ECO:0007669"/>
    <property type="project" value="UniProtKB-KW"/>
</dbReference>
<reference evidence="3" key="1">
    <citation type="submission" date="2016-04" db="EMBL/GenBank/DDBJ databases">
        <title>Complete Genome Sequences of Twelve Strains of a Stable Defined Moderately Diverse Mouse Microbiota 2 (sDMDMm2).</title>
        <authorList>
            <person name="Uchimura Y."/>
            <person name="Wyss M."/>
            <person name="Brugiroux S."/>
            <person name="Limenitakis J.P."/>
            <person name="Stecher B."/>
            <person name="McCoy K.D."/>
            <person name="Macpherson A.J."/>
        </authorList>
    </citation>
    <scope>NUCLEOTIDE SEQUENCE [LARGE SCALE GENOMIC DNA]</scope>
    <source>
        <strain evidence="3">YL27</strain>
    </source>
</reference>
<keyword evidence="2" id="KW-0378">Hydrolase</keyword>
<dbReference type="SUPFAM" id="SSF109604">
    <property type="entry name" value="HD-domain/PDEase-like"/>
    <property type="match status" value="1"/>
</dbReference>
<gene>
    <name evidence="2" type="ORF">A4V02_05555</name>
</gene>
<keyword evidence="3" id="KW-1185">Reference proteome</keyword>
<dbReference type="Proteomes" id="UP000186351">
    <property type="component" value="Chromosome"/>
</dbReference>